<comment type="caution">
    <text evidence="1">The sequence shown here is derived from an EMBL/GenBank/DDBJ whole genome shotgun (WGS) entry which is preliminary data.</text>
</comment>
<reference evidence="1" key="1">
    <citation type="submission" date="2021-02" db="EMBL/GenBank/DDBJ databases">
        <authorList>
            <person name="Nowell W R."/>
        </authorList>
    </citation>
    <scope>NUCLEOTIDE SEQUENCE</scope>
</reference>
<proteinExistence type="predicted"/>
<sequence length="153" mass="18786">MNLEPCMEKEPMLLPKTLRNYTKKRVRVDEHSHFLKKCKRYGLIPNGLRLKITTFNKKNIELIHNTSRKLRNNLFEYRYKEQRMMNIEINTQNMILKLYLKDCQSEHEHDEDLYWINKHDLLPREKLIDRHERKLQNLINKKLKVDDNNNNNN</sequence>
<dbReference type="AlphaFoldDB" id="A0A820I993"/>
<evidence type="ECO:0000313" key="1">
    <source>
        <dbReference type="EMBL" id="CAF4303663.1"/>
    </source>
</evidence>
<accession>A0A820I993</accession>
<dbReference type="EMBL" id="CAJOAX010047940">
    <property type="protein sequence ID" value="CAF4303663.1"/>
    <property type="molecule type" value="Genomic_DNA"/>
</dbReference>
<protein>
    <submittedName>
        <fullName evidence="1">Uncharacterized protein</fullName>
    </submittedName>
</protein>
<gene>
    <name evidence="1" type="ORF">OTI717_LOCUS42124</name>
</gene>
<dbReference type="Proteomes" id="UP000663823">
    <property type="component" value="Unassembled WGS sequence"/>
</dbReference>
<evidence type="ECO:0000313" key="2">
    <source>
        <dbReference type="Proteomes" id="UP000663823"/>
    </source>
</evidence>
<feature type="non-terminal residue" evidence="1">
    <location>
        <position position="153"/>
    </location>
</feature>
<organism evidence="1 2">
    <name type="scientific">Rotaria sordida</name>
    <dbReference type="NCBI Taxonomy" id="392033"/>
    <lineage>
        <taxon>Eukaryota</taxon>
        <taxon>Metazoa</taxon>
        <taxon>Spiralia</taxon>
        <taxon>Gnathifera</taxon>
        <taxon>Rotifera</taxon>
        <taxon>Eurotatoria</taxon>
        <taxon>Bdelloidea</taxon>
        <taxon>Philodinida</taxon>
        <taxon>Philodinidae</taxon>
        <taxon>Rotaria</taxon>
    </lineage>
</organism>
<name>A0A820I993_9BILA</name>